<dbReference type="FunFam" id="3.30.300.30:FF:000010">
    <property type="entry name" value="Enterobactin synthetase component F"/>
    <property type="match status" value="1"/>
</dbReference>
<dbReference type="Pfam" id="PF00550">
    <property type="entry name" value="PP-binding"/>
    <property type="match status" value="1"/>
</dbReference>
<gene>
    <name evidence="6" type="ORF">JMN32_10570</name>
</gene>
<evidence type="ECO:0000256" key="3">
    <source>
        <dbReference type="ARBA" id="ARBA00022450"/>
    </source>
</evidence>
<dbReference type="Gene3D" id="1.10.1200.10">
    <property type="entry name" value="ACP-like"/>
    <property type="match status" value="1"/>
</dbReference>
<protein>
    <submittedName>
        <fullName evidence="6">Non-ribosomal peptide synthetase</fullName>
    </submittedName>
</protein>
<evidence type="ECO:0000313" key="7">
    <source>
        <dbReference type="Proteomes" id="UP000614216"/>
    </source>
</evidence>
<keyword evidence="3" id="KW-0596">Phosphopantetheine</keyword>
<feature type="domain" description="Carrier" evidence="5">
    <location>
        <begin position="157"/>
        <end position="234"/>
    </location>
</feature>
<dbReference type="Pfam" id="PF13193">
    <property type="entry name" value="AMP-binding_C"/>
    <property type="match status" value="1"/>
</dbReference>
<dbReference type="SUPFAM" id="SSF47336">
    <property type="entry name" value="ACP-like"/>
    <property type="match status" value="1"/>
</dbReference>
<sequence length="249" mass="28814">GGAQLARGYLNQPELTKERFINHPFNEGERLYKTGDRARWLPDGNIEFLGRSDNQVKVRGFRIELGEIESQLAYHPQVQAAVVVAHHKNHDKQLVAYFVAQDLIDSQTLKNYLLQKLPDYMVPTLFIKMEELPLNRSGKVDRKALPKPEVGIQEFIAPQNEVEEQLVDIWSEVLQVPKEQISTNSNFFALGGHSLLAMHMMHLILNKLQIEIDLKMLFQYPTIKLLSEAFKLHTEQEDFDEDEFETIYI</sequence>
<keyword evidence="4" id="KW-0597">Phosphoprotein</keyword>
<accession>A0A937FXU9</accession>
<dbReference type="GO" id="GO:0044550">
    <property type="term" value="P:secondary metabolite biosynthetic process"/>
    <property type="evidence" value="ECO:0007669"/>
    <property type="project" value="TreeGrafter"/>
</dbReference>
<reference evidence="6" key="1">
    <citation type="submission" date="2021-01" db="EMBL/GenBank/DDBJ databases">
        <title>Fulvivirga kasyanovii gen. nov., sp nov., a novel member of the phylum Bacteroidetes isolated from seawater in a mussel farm.</title>
        <authorList>
            <person name="Zhao L.-H."/>
            <person name="Wang Z.-J."/>
        </authorList>
    </citation>
    <scope>NUCLEOTIDE SEQUENCE</scope>
    <source>
        <strain evidence="6">29W222</strain>
    </source>
</reference>
<dbReference type="InterPro" id="IPR025110">
    <property type="entry name" value="AMP-bd_C"/>
</dbReference>
<dbReference type="InterPro" id="IPR045851">
    <property type="entry name" value="AMP-bd_C_sf"/>
</dbReference>
<dbReference type="RefSeq" id="WP_202856302.1">
    <property type="nucleotide sequence ID" value="NZ_JAEUGD010000039.1"/>
</dbReference>
<comment type="cofactor">
    <cofactor evidence="1">
        <name>pantetheine 4'-phosphate</name>
        <dbReference type="ChEBI" id="CHEBI:47942"/>
    </cofactor>
</comment>
<feature type="non-terminal residue" evidence="6">
    <location>
        <position position="1"/>
    </location>
</feature>
<dbReference type="PROSITE" id="PS50075">
    <property type="entry name" value="CARRIER"/>
    <property type="match status" value="1"/>
</dbReference>
<dbReference type="GO" id="GO:0043041">
    <property type="term" value="P:amino acid activation for nonribosomal peptide biosynthetic process"/>
    <property type="evidence" value="ECO:0007669"/>
    <property type="project" value="TreeGrafter"/>
</dbReference>
<dbReference type="PANTHER" id="PTHR45527">
    <property type="entry name" value="NONRIBOSOMAL PEPTIDE SYNTHETASE"/>
    <property type="match status" value="1"/>
</dbReference>
<evidence type="ECO:0000313" key="6">
    <source>
        <dbReference type="EMBL" id="MBL6446757.1"/>
    </source>
</evidence>
<dbReference type="PANTHER" id="PTHR45527:SF1">
    <property type="entry name" value="FATTY ACID SYNTHASE"/>
    <property type="match status" value="1"/>
</dbReference>
<dbReference type="InterPro" id="IPR036736">
    <property type="entry name" value="ACP-like_sf"/>
</dbReference>
<dbReference type="InterPro" id="IPR009081">
    <property type="entry name" value="PP-bd_ACP"/>
</dbReference>
<dbReference type="GO" id="GO:0031177">
    <property type="term" value="F:phosphopantetheine binding"/>
    <property type="evidence" value="ECO:0007669"/>
    <property type="project" value="TreeGrafter"/>
</dbReference>
<dbReference type="FunFam" id="1.10.1200.10:FF:000005">
    <property type="entry name" value="Nonribosomal peptide synthetase 1"/>
    <property type="match status" value="1"/>
</dbReference>
<comment type="caution">
    <text evidence="6">The sequence shown here is derived from an EMBL/GenBank/DDBJ whole genome shotgun (WGS) entry which is preliminary data.</text>
</comment>
<evidence type="ECO:0000256" key="2">
    <source>
        <dbReference type="ARBA" id="ARBA00006432"/>
    </source>
</evidence>
<dbReference type="Proteomes" id="UP000614216">
    <property type="component" value="Unassembled WGS sequence"/>
</dbReference>
<evidence type="ECO:0000259" key="5">
    <source>
        <dbReference type="PROSITE" id="PS50075"/>
    </source>
</evidence>
<proteinExistence type="inferred from homology"/>
<dbReference type="Gene3D" id="2.30.38.10">
    <property type="entry name" value="Luciferase, Domain 3"/>
    <property type="match status" value="1"/>
</dbReference>
<dbReference type="EMBL" id="JAEUGD010000039">
    <property type="protein sequence ID" value="MBL6446757.1"/>
    <property type="molecule type" value="Genomic_DNA"/>
</dbReference>
<dbReference type="Gene3D" id="3.30.300.30">
    <property type="match status" value="1"/>
</dbReference>
<name>A0A937FXU9_9BACT</name>
<evidence type="ECO:0000256" key="1">
    <source>
        <dbReference type="ARBA" id="ARBA00001957"/>
    </source>
</evidence>
<organism evidence="6 7">
    <name type="scientific">Fulvivirga marina</name>
    <dbReference type="NCBI Taxonomy" id="2494733"/>
    <lineage>
        <taxon>Bacteria</taxon>
        <taxon>Pseudomonadati</taxon>
        <taxon>Bacteroidota</taxon>
        <taxon>Cytophagia</taxon>
        <taxon>Cytophagales</taxon>
        <taxon>Fulvivirgaceae</taxon>
        <taxon>Fulvivirga</taxon>
    </lineage>
</organism>
<dbReference type="SUPFAM" id="SSF56801">
    <property type="entry name" value="Acetyl-CoA synthetase-like"/>
    <property type="match status" value="1"/>
</dbReference>
<dbReference type="AlphaFoldDB" id="A0A937FXU9"/>
<evidence type="ECO:0000256" key="4">
    <source>
        <dbReference type="ARBA" id="ARBA00022553"/>
    </source>
</evidence>
<comment type="similarity">
    <text evidence="2">Belongs to the ATP-dependent AMP-binding enzyme family.</text>
</comment>
<keyword evidence="7" id="KW-1185">Reference proteome</keyword>
<dbReference type="GO" id="GO:0005737">
    <property type="term" value="C:cytoplasm"/>
    <property type="evidence" value="ECO:0007669"/>
    <property type="project" value="TreeGrafter"/>
</dbReference>